<dbReference type="PROSITE" id="PS51257">
    <property type="entry name" value="PROKAR_LIPOPROTEIN"/>
    <property type="match status" value="1"/>
</dbReference>
<comment type="caution">
    <text evidence="3">The sequence shown here is derived from an EMBL/GenBank/DDBJ whole genome shotgun (WGS) entry which is preliminary data.</text>
</comment>
<dbReference type="Pfam" id="PF13460">
    <property type="entry name" value="NAD_binding_10"/>
    <property type="match status" value="1"/>
</dbReference>
<keyword evidence="4" id="KW-1185">Reference proteome</keyword>
<evidence type="ECO:0000313" key="3">
    <source>
        <dbReference type="EMBL" id="KAK8243409.1"/>
    </source>
</evidence>
<proteinExistence type="inferred from homology"/>
<dbReference type="SUPFAM" id="SSF51735">
    <property type="entry name" value="NAD(P)-binding Rossmann-fold domains"/>
    <property type="match status" value="1"/>
</dbReference>
<dbReference type="InterPro" id="IPR016040">
    <property type="entry name" value="NAD(P)-bd_dom"/>
</dbReference>
<evidence type="ECO:0000256" key="1">
    <source>
        <dbReference type="ARBA" id="ARBA00038376"/>
    </source>
</evidence>
<organism evidence="3 4">
    <name type="scientific">Phyllosticta capitalensis</name>
    <dbReference type="NCBI Taxonomy" id="121624"/>
    <lineage>
        <taxon>Eukaryota</taxon>
        <taxon>Fungi</taxon>
        <taxon>Dikarya</taxon>
        <taxon>Ascomycota</taxon>
        <taxon>Pezizomycotina</taxon>
        <taxon>Dothideomycetes</taxon>
        <taxon>Dothideomycetes incertae sedis</taxon>
        <taxon>Botryosphaeriales</taxon>
        <taxon>Phyllostictaceae</taxon>
        <taxon>Phyllosticta</taxon>
    </lineage>
</organism>
<feature type="domain" description="NAD(P)-binding" evidence="2">
    <location>
        <begin position="11"/>
        <end position="232"/>
    </location>
</feature>
<dbReference type="PANTHER" id="PTHR43355">
    <property type="entry name" value="FLAVIN REDUCTASE (NADPH)"/>
    <property type="match status" value="1"/>
</dbReference>
<dbReference type="Gene3D" id="3.40.50.720">
    <property type="entry name" value="NAD(P)-binding Rossmann-like Domain"/>
    <property type="match status" value="1"/>
</dbReference>
<dbReference type="InterPro" id="IPR051606">
    <property type="entry name" value="Polyketide_Oxido-like"/>
</dbReference>
<comment type="similarity">
    <text evidence="1">Belongs to the avfA family.</text>
</comment>
<evidence type="ECO:0000313" key="4">
    <source>
        <dbReference type="Proteomes" id="UP001492380"/>
    </source>
</evidence>
<reference evidence="3 4" key="1">
    <citation type="submission" date="2024-04" db="EMBL/GenBank/DDBJ databases">
        <title>Phyllosticta paracitricarpa is synonymous to the EU quarantine fungus P. citricarpa based on phylogenomic analyses.</title>
        <authorList>
            <consortium name="Lawrence Berkeley National Laboratory"/>
            <person name="Van Ingen-Buijs V.A."/>
            <person name="Van Westerhoven A.C."/>
            <person name="Haridas S."/>
            <person name="Skiadas P."/>
            <person name="Martin F."/>
            <person name="Groenewald J.Z."/>
            <person name="Crous P.W."/>
            <person name="Seidl M.F."/>
        </authorList>
    </citation>
    <scope>NUCLEOTIDE SEQUENCE [LARGE SCALE GENOMIC DNA]</scope>
    <source>
        <strain evidence="3 4">CBS 123374</strain>
    </source>
</reference>
<protein>
    <recommendedName>
        <fullName evidence="2">NAD(P)-binding domain-containing protein</fullName>
    </recommendedName>
</protein>
<accession>A0ABR1YXI8</accession>
<name>A0ABR1YXI8_9PEZI</name>
<evidence type="ECO:0000259" key="2">
    <source>
        <dbReference type="Pfam" id="PF13460"/>
    </source>
</evidence>
<sequence>MNTQPRFAFFGSTGGSVAACLALALKDGYSCSALVRNEEKLKKVLSDRGVDSETQSKHLHIVVGDIKDIDAVSKTLKPEGSASVVDVVISGVGSVMLFTNPLRPTLQDTTICEDATNTIFEALRLLGGRPHLVAITSVGISDKGRDMPLALLPLRYWLLPVALADKKKTERLIEADFAKSEVERAIRGYTIVRPTILTDSKSCGLDRIRVGGDENPAIGYSISRDDVGLWIFENTIKKAQELEGGNIVSMTY</sequence>
<dbReference type="EMBL" id="JBBWRZ010000002">
    <property type="protein sequence ID" value="KAK8243409.1"/>
    <property type="molecule type" value="Genomic_DNA"/>
</dbReference>
<dbReference type="Proteomes" id="UP001492380">
    <property type="component" value="Unassembled WGS sequence"/>
</dbReference>
<gene>
    <name evidence="3" type="ORF">HDK90DRAFT_122678</name>
</gene>
<dbReference type="PANTHER" id="PTHR43355:SF2">
    <property type="entry name" value="FLAVIN REDUCTASE (NADPH)"/>
    <property type="match status" value="1"/>
</dbReference>
<dbReference type="InterPro" id="IPR036291">
    <property type="entry name" value="NAD(P)-bd_dom_sf"/>
</dbReference>